<keyword evidence="3 6" id="KW-0799">Topoisomerase</keyword>
<comment type="caution">
    <text evidence="8">The sequence shown here is derived from an EMBL/GenBank/DDBJ whole genome shotgun (WGS) entry which is preliminary data.</text>
</comment>
<evidence type="ECO:0000259" key="7">
    <source>
        <dbReference type="SMART" id="SM00387"/>
    </source>
</evidence>
<dbReference type="GO" id="GO:0003677">
    <property type="term" value="F:DNA binding"/>
    <property type="evidence" value="ECO:0007669"/>
    <property type="project" value="UniProtKB-UniRule"/>
</dbReference>
<feature type="binding site" evidence="6">
    <location>
        <begin position="94"/>
        <end position="95"/>
    </location>
    <ligand>
        <name>ATP</name>
        <dbReference type="ChEBI" id="CHEBI:30616"/>
    </ligand>
</feature>
<dbReference type="InterPro" id="IPR015320">
    <property type="entry name" value="TopoVI_B_transducer"/>
</dbReference>
<dbReference type="InterPro" id="IPR005734">
    <property type="entry name" value="TopoVI_B"/>
</dbReference>
<sequence>MERFRGLSPAEFFHRNKEIAGFSNPARALYQTVRELVENSLDATETHGILPNIYVEVSLDPSDENKVTVTVADNGIGVPLHEVPNVFGRVFYGSKYVIRQTRGVFGLGVKMAVLYAQMTTGKPIYVRTAPMGSKVEGEYYLLIDVGRNVPHVLKMRFRKKERNRHGTVVRLTLEGAWALVKKRIEEYIRRTALITPYASIRYKTPEGEMIFKRVTRELPKPPERGLYHPRGVDIEILKEMLRSMNSNNVTLKEFLVKNFESVGERTAEEFLRWAGFDPELRIKDLRIQDLEILASKMKSYDKWRRPRSHTLSPLGAHLLEEGVKRILAPEFVAAVTRPPSSYSGHPFIVEVAVAYGGEIQLQDTPMLLRFANRMPLLYDEGVDVSRKVVDGIDWSVYKVKFPAPLAVVTHVCSTKIPFKGVGKEAIADVPEVERELEAAIRDAARKLRIHLVRMEKMLEVKRREVVYRKYLDEVVRSLSYITLISEEELRRKFEELIARELGRVSSDEEGGYSGAA</sequence>
<dbReference type="AlphaFoldDB" id="A0A7C4FCF7"/>
<dbReference type="InterPro" id="IPR014721">
    <property type="entry name" value="Ribsml_uS5_D2-typ_fold_subgr"/>
</dbReference>
<feature type="binding site" evidence="6">
    <location>
        <position position="423"/>
    </location>
    <ligand>
        <name>ATP</name>
        <dbReference type="ChEBI" id="CHEBI:30616"/>
    </ligand>
</feature>
<reference evidence="8" key="1">
    <citation type="journal article" date="2020" name="mSystems">
        <title>Genome- and Community-Level Interaction Insights into Carbon Utilization and Element Cycling Functions of Hydrothermarchaeota in Hydrothermal Sediment.</title>
        <authorList>
            <person name="Zhou Z."/>
            <person name="Liu Y."/>
            <person name="Xu W."/>
            <person name="Pan J."/>
            <person name="Luo Z.H."/>
            <person name="Li M."/>
        </authorList>
    </citation>
    <scope>NUCLEOTIDE SEQUENCE [LARGE SCALE GENOMIC DNA]</scope>
    <source>
        <strain evidence="8">SpSt-735</strain>
    </source>
</reference>
<dbReference type="GO" id="GO:0006265">
    <property type="term" value="P:DNA topological change"/>
    <property type="evidence" value="ECO:0007669"/>
    <property type="project" value="UniProtKB-UniRule"/>
</dbReference>
<dbReference type="HAMAP" id="MF_00322">
    <property type="entry name" value="Top6B"/>
    <property type="match status" value="1"/>
</dbReference>
<evidence type="ECO:0000313" key="8">
    <source>
        <dbReference type="EMBL" id="HGI44306.1"/>
    </source>
</evidence>
<dbReference type="CDD" id="cd00823">
    <property type="entry name" value="TopoIIB_Trans"/>
    <property type="match status" value="1"/>
</dbReference>
<dbReference type="InterPro" id="IPR003594">
    <property type="entry name" value="HATPase_dom"/>
</dbReference>
<dbReference type="SMART" id="SM00387">
    <property type="entry name" value="HATPase_c"/>
    <property type="match status" value="1"/>
</dbReference>
<evidence type="ECO:0000256" key="3">
    <source>
        <dbReference type="ARBA" id="ARBA00023029"/>
    </source>
</evidence>
<dbReference type="InterPro" id="IPR010979">
    <property type="entry name" value="Ribosomal_uS13-like_H2TH"/>
</dbReference>
<organism evidence="8">
    <name type="scientific">Thermofilum pendens</name>
    <dbReference type="NCBI Taxonomy" id="2269"/>
    <lineage>
        <taxon>Archaea</taxon>
        <taxon>Thermoproteota</taxon>
        <taxon>Thermoprotei</taxon>
        <taxon>Thermofilales</taxon>
        <taxon>Thermofilaceae</taxon>
        <taxon>Thermofilum</taxon>
    </lineage>
</organism>
<proteinExistence type="inferred from homology"/>
<dbReference type="NCBIfam" id="TIGR01052">
    <property type="entry name" value="top6b"/>
    <property type="match status" value="1"/>
</dbReference>
<dbReference type="PANTHER" id="PTHR48444">
    <property type="entry name" value="DNA TOPOISOMERASE 6 SUBUNIT B"/>
    <property type="match status" value="1"/>
</dbReference>
<comment type="catalytic activity">
    <reaction evidence="6">
        <text>ATP-dependent breakage, passage and rejoining of double-stranded DNA.</text>
        <dbReference type="EC" id="5.6.2.2"/>
    </reaction>
</comment>
<accession>A0A7C4FCF7</accession>
<dbReference type="Gene3D" id="1.10.8.50">
    <property type="match status" value="1"/>
</dbReference>
<evidence type="ECO:0000256" key="6">
    <source>
        <dbReference type="HAMAP-Rule" id="MF_00322"/>
    </source>
</evidence>
<comment type="subunit">
    <text evidence="6">Homodimer. Heterotetramer of two Top6A and two Top6B chains.</text>
</comment>
<comment type="function">
    <text evidence="6">Relaxes both positive and negative superturns and exhibits a strong decatenase activity.</text>
</comment>
<evidence type="ECO:0000256" key="4">
    <source>
        <dbReference type="ARBA" id="ARBA00023125"/>
    </source>
</evidence>
<dbReference type="EMBL" id="DTFI01000232">
    <property type="protein sequence ID" value="HGI44306.1"/>
    <property type="molecule type" value="Genomic_DNA"/>
</dbReference>
<evidence type="ECO:0000256" key="5">
    <source>
        <dbReference type="ARBA" id="ARBA00023235"/>
    </source>
</evidence>
<keyword evidence="5 6" id="KW-0413">Isomerase</keyword>
<name>A0A7C4FCF7_THEPE</name>
<dbReference type="InterPro" id="IPR036890">
    <property type="entry name" value="HATPase_C_sf"/>
</dbReference>
<gene>
    <name evidence="6" type="primary">top6B</name>
    <name evidence="8" type="ORF">ENV17_07990</name>
</gene>
<evidence type="ECO:0000256" key="2">
    <source>
        <dbReference type="ARBA" id="ARBA00022840"/>
    </source>
</evidence>
<dbReference type="Pfam" id="PF09239">
    <property type="entry name" value="Topo-VIb_trans"/>
    <property type="match status" value="1"/>
</dbReference>
<dbReference type="EC" id="5.6.2.2" evidence="6"/>
<feature type="binding site" evidence="6">
    <location>
        <begin position="103"/>
        <end position="110"/>
    </location>
    <ligand>
        <name>ATP</name>
        <dbReference type="ChEBI" id="CHEBI:30616"/>
    </ligand>
</feature>
<dbReference type="PIRSF" id="PIRSF006553">
    <property type="entry name" value="TopoVI_B"/>
    <property type="match status" value="1"/>
</dbReference>
<feature type="binding site" evidence="6">
    <location>
        <position position="39"/>
    </location>
    <ligand>
        <name>ATP</name>
        <dbReference type="ChEBI" id="CHEBI:30616"/>
    </ligand>
</feature>
<protein>
    <recommendedName>
        <fullName evidence="6">Type 2 DNA topoisomerase 6 subunit B</fullName>
        <ecNumber evidence="6">5.6.2.2</ecNumber>
    </recommendedName>
    <alternativeName>
        <fullName evidence="6">Type II DNA topoisomerase VI subunit B</fullName>
        <shortName evidence="6">TopoVI-B</shortName>
    </alternativeName>
</protein>
<dbReference type="NCBIfam" id="NF003218">
    <property type="entry name" value="PRK04184.1"/>
    <property type="match status" value="1"/>
</dbReference>
<dbReference type="SUPFAM" id="SSF55874">
    <property type="entry name" value="ATPase domain of HSP90 chaperone/DNA topoisomerase II/histidine kinase"/>
    <property type="match status" value="1"/>
</dbReference>
<dbReference type="Gene3D" id="3.30.230.10">
    <property type="match status" value="1"/>
</dbReference>
<dbReference type="GO" id="GO:0006260">
    <property type="term" value="P:DNA replication"/>
    <property type="evidence" value="ECO:0007669"/>
    <property type="project" value="UniProtKB-UniRule"/>
</dbReference>
<dbReference type="PANTHER" id="PTHR48444:SF1">
    <property type="entry name" value="DNA TOPOISOMERASE 6 SUBUNIT B"/>
    <property type="match status" value="1"/>
</dbReference>
<keyword evidence="4 6" id="KW-0238">DNA-binding</keyword>
<evidence type="ECO:0000256" key="1">
    <source>
        <dbReference type="ARBA" id="ARBA00022741"/>
    </source>
</evidence>
<feature type="domain" description="Histidine kinase/HSP90-like ATPase" evidence="7">
    <location>
        <begin position="24"/>
        <end position="147"/>
    </location>
</feature>
<dbReference type="Pfam" id="PF02518">
    <property type="entry name" value="HATPase_c"/>
    <property type="match status" value="1"/>
</dbReference>
<dbReference type="Gene3D" id="3.30.565.10">
    <property type="entry name" value="Histidine kinase-like ATPase, C-terminal domain"/>
    <property type="match status" value="1"/>
</dbReference>
<dbReference type="SUPFAM" id="SSF46946">
    <property type="entry name" value="S13-like H2TH domain"/>
    <property type="match status" value="1"/>
</dbReference>
<keyword evidence="2 6" id="KW-0067">ATP-binding</keyword>
<dbReference type="GO" id="GO:0005524">
    <property type="term" value="F:ATP binding"/>
    <property type="evidence" value="ECO:0007669"/>
    <property type="project" value="UniProtKB-UniRule"/>
</dbReference>
<dbReference type="SUPFAM" id="SSF54211">
    <property type="entry name" value="Ribosomal protein S5 domain 2-like"/>
    <property type="match status" value="1"/>
</dbReference>
<dbReference type="InterPro" id="IPR020568">
    <property type="entry name" value="Ribosomal_Su5_D2-typ_SF"/>
</dbReference>
<feature type="binding site" evidence="6">
    <location>
        <position position="73"/>
    </location>
    <ligand>
        <name>ATP</name>
        <dbReference type="ChEBI" id="CHEBI:30616"/>
    </ligand>
</feature>
<comment type="similarity">
    <text evidence="6">Belongs to the TOP6B family.</text>
</comment>
<dbReference type="GO" id="GO:0003918">
    <property type="term" value="F:DNA topoisomerase type II (double strand cut, ATP-hydrolyzing) activity"/>
    <property type="evidence" value="ECO:0007669"/>
    <property type="project" value="UniProtKB-UniRule"/>
</dbReference>
<keyword evidence="1 6" id="KW-0547">Nucleotide-binding</keyword>